<reference evidence="2" key="1">
    <citation type="submission" date="2018-03" db="EMBL/GenBank/DDBJ databases">
        <authorList>
            <person name="Guldener U."/>
        </authorList>
    </citation>
    <scope>NUCLEOTIDE SEQUENCE</scope>
</reference>
<gene>
    <name evidence="2" type="ORF">DNG_08294</name>
</gene>
<evidence type="ECO:0000256" key="1">
    <source>
        <dbReference type="SAM" id="MobiDB-lite"/>
    </source>
</evidence>
<name>A0AAE8N666_9PEZI</name>
<feature type="compositionally biased region" description="Basic and acidic residues" evidence="1">
    <location>
        <begin position="332"/>
        <end position="343"/>
    </location>
</feature>
<accession>A0AAE8N666</accession>
<organism evidence="2 3">
    <name type="scientific">Cephalotrichum gorgonifer</name>
    <dbReference type="NCBI Taxonomy" id="2041049"/>
    <lineage>
        <taxon>Eukaryota</taxon>
        <taxon>Fungi</taxon>
        <taxon>Dikarya</taxon>
        <taxon>Ascomycota</taxon>
        <taxon>Pezizomycotina</taxon>
        <taxon>Sordariomycetes</taxon>
        <taxon>Hypocreomycetidae</taxon>
        <taxon>Microascales</taxon>
        <taxon>Microascaceae</taxon>
        <taxon>Cephalotrichum</taxon>
    </lineage>
</organism>
<dbReference type="Proteomes" id="UP001187682">
    <property type="component" value="Unassembled WGS sequence"/>
</dbReference>
<protein>
    <recommendedName>
        <fullName evidence="4">Histone deacetylation protein Rxt3</fullName>
    </recommendedName>
</protein>
<feature type="region of interest" description="Disordered" evidence="1">
    <location>
        <begin position="45"/>
        <end position="65"/>
    </location>
</feature>
<sequence>MPVIPPKPKQVVNSKAVLDSVAGRPRYHLGDVLYDPSFQPARLAPSVPSRRGYSTTPNPLPLEKISGKENCTLTVKVAKIHLTPSAREEITSRRALWGTEVYTDDSDVVAACIHGGWIRGEWPDDVDVSLLDLDHGIQNDGVVEKESRRKKDREAEAKARLEANAANFLSAPPRTGPVHVPADRDLHVTLVVLPKLQKYTSTTRFGIQSREFGGYGRRQPSHDGLSFMITGVRWVENGARPQSQLRGKARRERMRRAMREVGVSFKGVNGVEGEAEKDSVGRLRGELERTAIVDGEKNGGGARGEAGGNGEFDKENRPAEGDAGDVREEDVAEKGDKGTEVKA</sequence>
<dbReference type="EMBL" id="ONZQ02000013">
    <property type="protein sequence ID" value="SPO05607.1"/>
    <property type="molecule type" value="Genomic_DNA"/>
</dbReference>
<evidence type="ECO:0008006" key="4">
    <source>
        <dbReference type="Google" id="ProtNLM"/>
    </source>
</evidence>
<feature type="region of interest" description="Disordered" evidence="1">
    <location>
        <begin position="291"/>
        <end position="343"/>
    </location>
</feature>
<dbReference type="Pfam" id="PF08642">
    <property type="entry name" value="Rxt3"/>
    <property type="match status" value="1"/>
</dbReference>
<evidence type="ECO:0000313" key="2">
    <source>
        <dbReference type="EMBL" id="SPO05607.1"/>
    </source>
</evidence>
<comment type="caution">
    <text evidence="2">The sequence shown here is derived from an EMBL/GenBank/DDBJ whole genome shotgun (WGS) entry which is preliminary data.</text>
</comment>
<dbReference type="AlphaFoldDB" id="A0AAE8N666"/>
<keyword evidence="3" id="KW-1185">Reference proteome</keyword>
<proteinExistence type="predicted"/>
<dbReference type="InterPro" id="IPR036609">
    <property type="entry name" value="LCCL_sf"/>
</dbReference>
<dbReference type="Gene3D" id="2.170.130.20">
    <property type="entry name" value="LCCL-like domain"/>
    <property type="match status" value="1"/>
</dbReference>
<feature type="compositionally biased region" description="Gly residues" evidence="1">
    <location>
        <begin position="298"/>
        <end position="310"/>
    </location>
</feature>
<evidence type="ECO:0000313" key="3">
    <source>
        <dbReference type="Proteomes" id="UP001187682"/>
    </source>
</evidence>
<dbReference type="InterPro" id="IPR013951">
    <property type="entry name" value="Rxt3"/>
</dbReference>
<feature type="compositionally biased region" description="Basic and acidic residues" evidence="1">
    <location>
        <begin position="311"/>
        <end position="326"/>
    </location>
</feature>